<feature type="compositionally biased region" description="Basic and acidic residues" evidence="6">
    <location>
        <begin position="1074"/>
        <end position="1091"/>
    </location>
</feature>
<dbReference type="GO" id="GO:0005737">
    <property type="term" value="C:cytoplasm"/>
    <property type="evidence" value="ECO:0007669"/>
    <property type="project" value="TreeGrafter"/>
</dbReference>
<dbReference type="EMBL" id="LR023828">
    <property type="protein sequence ID" value="SVE93447.1"/>
    <property type="molecule type" value="mRNA"/>
</dbReference>
<dbReference type="Pfam" id="PF25802">
    <property type="entry name" value="WWC1"/>
    <property type="match status" value="1"/>
</dbReference>
<keyword evidence="5" id="KW-0175">Coiled coil</keyword>
<dbReference type="GO" id="GO:0060090">
    <property type="term" value="F:molecular adaptor activity"/>
    <property type="evidence" value="ECO:0007669"/>
    <property type="project" value="TreeGrafter"/>
</dbReference>
<dbReference type="InterPro" id="IPR051105">
    <property type="entry name" value="WWC/KIBRA_Hippo_Reg"/>
</dbReference>
<evidence type="ECO:0000256" key="1">
    <source>
        <dbReference type="ARBA" id="ARBA00004236"/>
    </source>
</evidence>
<feature type="coiled-coil region" evidence="5">
    <location>
        <begin position="763"/>
        <end position="790"/>
    </location>
</feature>
<evidence type="ECO:0000256" key="6">
    <source>
        <dbReference type="SAM" id="MobiDB-lite"/>
    </source>
</evidence>
<feature type="coiled-coil region" evidence="5">
    <location>
        <begin position="933"/>
        <end position="1012"/>
    </location>
</feature>
<dbReference type="InterPro" id="IPR035892">
    <property type="entry name" value="C2_domain_sf"/>
</dbReference>
<dbReference type="GO" id="GO:0019900">
    <property type="term" value="F:kinase binding"/>
    <property type="evidence" value="ECO:0007669"/>
    <property type="project" value="TreeGrafter"/>
</dbReference>
<dbReference type="Gene3D" id="2.60.40.150">
    <property type="entry name" value="C2 domain"/>
    <property type="match status" value="1"/>
</dbReference>
<evidence type="ECO:0000256" key="2">
    <source>
        <dbReference type="ARBA" id="ARBA00022475"/>
    </source>
</evidence>
<feature type="region of interest" description="Disordered" evidence="6">
    <location>
        <begin position="688"/>
        <end position="759"/>
    </location>
</feature>
<sequence length="1218" mass="135393">MLKEYLQTAKEDLEAKKEILDIKQQRLTIAQDEFHLLRHACTGLDASRTSLNSTGSGSSTKFDPDLLKADVALAKNRVARLRRDLDVARAEFAYQQRGIDMLSQAETKLSSLPCGYTLQEAQAIMAELRNIQHSLSSGEKEKAELMASLSRLRDDLTRLKPLNNDMSPDLSTLSLPQEKFSTASQTDLSGESAPIGTRLAEMARTRLQYDEARKHLQYLQQKMAELEDRIAPGQSESDKDRLLLIQEKEQLLRELRSIAPRSRSKTEMDTVRAKINRLEKDLSQALEASNRTIADRLKLHEEKQILLQSMRLALRNVALLEGQLRSLSASTLSMSSSSSLGSLSTSSRSHASSKGSLSSVLSFTDIYGPPQYSAMANAALPGHANTPGDGSLSGTPVVNMADLHRRVERLLANRENNNMNSNSVSIQTSETEAIYENLVTPSNLLSCINFEQTGLGNAVGFEPNSADLLFNGPTFKHRLPSERSNESGVLSALSPIPEAQGLVNMTSGSEGTDCTVSASASCESVTGDSGVFDASSRRTSSSNLSHLETAQVKVGLRYAFSDEFLHVTIERARNLAALLVENGHKVCIKVTLLPSPVEAALSCCTRSITDLSQAVFDENFRLAVASTKLDTKTLQVSVYSRPPTSDSHEDCLGWAQVSLADFRPDTSSVKWYNILALRCLSSSHPLPGPACETGTGLKEESSDESTIVSSQPSTLTRNQRGPMSELEIVEQDTDSEDEESDDESGTDEEPTDGGKSVSQENLVDQVLEQVGSLQQDIEEEDEEEEEEERVYAVEPVTVANKGTNTECVFQPDRGVLRRPFGVDGFHHRAILVKRSQTFSPSAAVSRAEYICRLNRSDSDSSMPLYRRGPFQRNSVERRSLRWRASSLAASAAALSSYGEGPSREMAITPDAPAKSSRHRKSRAHPVPLPPRTSVDLELDLLAQNKRLQELQEELTQLRELKRRLEDARYHGNQDLPSWLSEDDRLQALLEHAEKRKEEKTVEERKLEKLVRRTSREIYRLRKSKAGKGQLDIISFKEKMAFFTRPNSSVSFLTSPFDDDEDLVSMSIKHDEVKINGDSLGHKSESSEEAQKPRLTSAQIAEQRLAQLRSHEVRNLTLAELQRLQHLTGDVHSRRLTLAELQKLQQQAPIVDSRHAELLKPRPVSSVVQHAQEPQPVPKPAAEKVKEEFRSRYDKQARSNITKEIQNIEDRLRNINSSE</sequence>
<evidence type="ECO:0000256" key="5">
    <source>
        <dbReference type="SAM" id="Coils"/>
    </source>
</evidence>
<dbReference type="PROSITE" id="PS50004">
    <property type="entry name" value="C2"/>
    <property type="match status" value="1"/>
</dbReference>
<dbReference type="PANTHER" id="PTHR14791:SF29">
    <property type="entry name" value="PROTEIN KIBRA"/>
    <property type="match status" value="1"/>
</dbReference>
<dbReference type="SUPFAM" id="SSF49562">
    <property type="entry name" value="C2 domain (Calcium/lipid-binding domain, CaLB)"/>
    <property type="match status" value="1"/>
</dbReference>
<protein>
    <submittedName>
        <fullName evidence="8">EOG090X00VK</fullName>
    </submittedName>
</protein>
<feature type="region of interest" description="Disordered" evidence="6">
    <location>
        <begin position="1166"/>
        <end position="1200"/>
    </location>
</feature>
<proteinExistence type="evidence at transcript level"/>
<organism evidence="8">
    <name type="scientific">Scapholeberis mucronata</name>
    <dbReference type="NCBI Taxonomy" id="202097"/>
    <lineage>
        <taxon>Eukaryota</taxon>
        <taxon>Metazoa</taxon>
        <taxon>Ecdysozoa</taxon>
        <taxon>Arthropoda</taxon>
        <taxon>Crustacea</taxon>
        <taxon>Branchiopoda</taxon>
        <taxon>Diplostraca</taxon>
        <taxon>Cladocera</taxon>
        <taxon>Anomopoda</taxon>
        <taxon>Daphniidae</taxon>
        <taxon>Scapholeberis</taxon>
    </lineage>
</organism>
<keyword evidence="3" id="KW-0677">Repeat</keyword>
<feature type="domain" description="C2" evidence="7">
    <location>
        <begin position="548"/>
        <end position="672"/>
    </location>
</feature>
<evidence type="ECO:0000259" key="7">
    <source>
        <dbReference type="PROSITE" id="PS50004"/>
    </source>
</evidence>
<dbReference type="InterPro" id="IPR000008">
    <property type="entry name" value="C2_dom"/>
</dbReference>
<dbReference type="GO" id="GO:0016477">
    <property type="term" value="P:cell migration"/>
    <property type="evidence" value="ECO:0007669"/>
    <property type="project" value="TreeGrafter"/>
</dbReference>
<feature type="compositionally biased region" description="Basic and acidic residues" evidence="6">
    <location>
        <begin position="1180"/>
        <end position="1196"/>
    </location>
</feature>
<dbReference type="InterPro" id="IPR057747">
    <property type="entry name" value="WWC1_hairpin"/>
</dbReference>
<evidence type="ECO:0000313" key="8">
    <source>
        <dbReference type="EMBL" id="SVE93447.1"/>
    </source>
</evidence>
<comment type="subcellular location">
    <subcellularLocation>
        <location evidence="1">Cell membrane</location>
    </subcellularLocation>
</comment>
<dbReference type="SMART" id="SM00239">
    <property type="entry name" value="C2"/>
    <property type="match status" value="1"/>
</dbReference>
<feature type="region of interest" description="Disordered" evidence="6">
    <location>
        <begin position="334"/>
        <end position="354"/>
    </location>
</feature>
<keyword evidence="4" id="KW-0472">Membrane</keyword>
<feature type="coiled-coil region" evidence="5">
    <location>
        <begin position="202"/>
        <end position="229"/>
    </location>
</feature>
<dbReference type="PANTHER" id="PTHR14791">
    <property type="entry name" value="BOMB/KIRA PROTEINS"/>
    <property type="match status" value="1"/>
</dbReference>
<feature type="region of interest" description="Disordered" evidence="6">
    <location>
        <begin position="894"/>
        <end position="931"/>
    </location>
</feature>
<evidence type="ECO:0000256" key="3">
    <source>
        <dbReference type="ARBA" id="ARBA00022737"/>
    </source>
</evidence>
<dbReference type="GO" id="GO:0046621">
    <property type="term" value="P:negative regulation of organ growth"/>
    <property type="evidence" value="ECO:0007669"/>
    <property type="project" value="TreeGrafter"/>
</dbReference>
<dbReference type="AlphaFoldDB" id="A0A4Y7NLJ0"/>
<evidence type="ECO:0000256" key="4">
    <source>
        <dbReference type="ARBA" id="ARBA00023136"/>
    </source>
</evidence>
<keyword evidence="2" id="KW-1003">Cell membrane</keyword>
<gene>
    <name evidence="8" type="primary">EOG090X00VK</name>
</gene>
<dbReference type="GO" id="GO:0006355">
    <property type="term" value="P:regulation of DNA-templated transcription"/>
    <property type="evidence" value="ECO:0007669"/>
    <property type="project" value="TreeGrafter"/>
</dbReference>
<feature type="compositionally biased region" description="Polar residues" evidence="6">
    <location>
        <begin position="704"/>
        <end position="721"/>
    </location>
</feature>
<name>A0A4Y7NLJ0_9CRUS</name>
<feature type="coiled-coil region" evidence="5">
    <location>
        <begin position="6"/>
        <end position="33"/>
    </location>
</feature>
<feature type="coiled-coil region" evidence="5">
    <location>
        <begin position="261"/>
        <end position="288"/>
    </location>
</feature>
<reference evidence="8" key="1">
    <citation type="submission" date="2018-08" db="EMBL/GenBank/DDBJ databases">
        <authorList>
            <person name="Cornetti L."/>
        </authorList>
    </citation>
    <scope>NUCLEOTIDE SEQUENCE</scope>
    <source>
        <strain evidence="8">BE-ASS</strain>
    </source>
</reference>
<dbReference type="Pfam" id="PF00168">
    <property type="entry name" value="C2"/>
    <property type="match status" value="1"/>
</dbReference>
<dbReference type="GO" id="GO:0035330">
    <property type="term" value="P:regulation of hippo signaling"/>
    <property type="evidence" value="ECO:0007669"/>
    <property type="project" value="TreeGrafter"/>
</dbReference>
<feature type="region of interest" description="Disordered" evidence="6">
    <location>
        <begin position="1074"/>
        <end position="1094"/>
    </location>
</feature>
<feature type="compositionally biased region" description="Acidic residues" evidence="6">
    <location>
        <begin position="727"/>
        <end position="751"/>
    </location>
</feature>
<accession>A0A4Y7NLJ0</accession>